<feature type="compositionally biased region" description="Acidic residues" evidence="1">
    <location>
        <begin position="362"/>
        <end position="374"/>
    </location>
</feature>
<evidence type="ECO:0000313" key="2">
    <source>
        <dbReference type="EMBL" id="CAG9855856.1"/>
    </source>
</evidence>
<feature type="region of interest" description="Disordered" evidence="1">
    <location>
        <begin position="1"/>
        <end position="41"/>
    </location>
</feature>
<dbReference type="OrthoDB" id="6780283at2759"/>
<proteinExistence type="predicted"/>
<evidence type="ECO:0000313" key="3">
    <source>
        <dbReference type="Proteomes" id="UP001153712"/>
    </source>
</evidence>
<reference evidence="2" key="1">
    <citation type="submission" date="2022-01" db="EMBL/GenBank/DDBJ databases">
        <authorList>
            <person name="King R."/>
        </authorList>
    </citation>
    <scope>NUCLEOTIDE SEQUENCE</scope>
</reference>
<gene>
    <name evidence="2" type="ORF">PHYEVI_LOCUS2291</name>
</gene>
<feature type="compositionally biased region" description="Polar residues" evidence="1">
    <location>
        <begin position="309"/>
        <end position="319"/>
    </location>
</feature>
<protein>
    <submittedName>
        <fullName evidence="2">Uncharacterized protein</fullName>
    </submittedName>
</protein>
<evidence type="ECO:0000256" key="1">
    <source>
        <dbReference type="SAM" id="MobiDB-lite"/>
    </source>
</evidence>
<feature type="compositionally biased region" description="Basic residues" evidence="1">
    <location>
        <begin position="1"/>
        <end position="12"/>
    </location>
</feature>
<sequence>MVRKRSKSSKKNTKSEDEERDTDEDFNEEEPKIKPKKYSLRQRKKFPTFNDDDFEYEDDLLGVDEESSKTKCDDDDEDFEVGKLKKERKTKKDLPKDERTVFSDEEIQKETNEKESSSIPDDLIDFEDIIRADIVMNRNRIDYDNVIQKTEIKVQVKDEQNKPKGEEEISKSEEQKNKSRRGRKPKKRRPSSDIDIDPTQFLAPQIQENDSDEEYHPYGYHKYKPKRQRKPKARPAGEIDSSLLDDYIEEYEFEDKQDTDYNPREDIEYPGLGLGLSSYILEKQIIDNYQGIVHTNSSSSISIPKPVTCRNNADSNTAGLSKLPSHEPVRKRSAPSTVKGQVEEKSSKIEPSVAATPTTEESKDDECRDDDSDDGTPRQLNEKNGTFEKVVVDETLNSDNNVDESVGLMMNSDNEKFINGKHIENPEINIVDCKDEIESEDDDIVFIETERTIIVLDD</sequence>
<dbReference type="Proteomes" id="UP001153712">
    <property type="component" value="Chromosome 11"/>
</dbReference>
<feature type="region of interest" description="Disordered" evidence="1">
    <location>
        <begin position="84"/>
        <end position="122"/>
    </location>
</feature>
<name>A0A9N9TCS8_PHYSR</name>
<feature type="compositionally biased region" description="Basic residues" evidence="1">
    <location>
        <begin position="219"/>
        <end position="233"/>
    </location>
</feature>
<feature type="compositionally biased region" description="Basic and acidic residues" evidence="1">
    <location>
        <begin position="84"/>
        <end position="116"/>
    </location>
</feature>
<dbReference type="EMBL" id="OU900104">
    <property type="protein sequence ID" value="CAG9855856.1"/>
    <property type="molecule type" value="Genomic_DNA"/>
</dbReference>
<accession>A0A9N9TCS8</accession>
<feature type="compositionally biased region" description="Acidic residues" evidence="1">
    <location>
        <begin position="16"/>
        <end position="28"/>
    </location>
</feature>
<dbReference type="AlphaFoldDB" id="A0A9N9TCS8"/>
<feature type="region of interest" description="Disordered" evidence="1">
    <location>
        <begin position="148"/>
        <end position="241"/>
    </location>
</feature>
<feature type="region of interest" description="Disordered" evidence="1">
    <location>
        <begin position="297"/>
        <end position="384"/>
    </location>
</feature>
<feature type="compositionally biased region" description="Basic and acidic residues" evidence="1">
    <location>
        <begin position="150"/>
        <end position="177"/>
    </location>
</feature>
<feature type="compositionally biased region" description="Basic residues" evidence="1">
    <location>
        <begin position="178"/>
        <end position="189"/>
    </location>
</feature>
<organism evidence="2 3">
    <name type="scientific">Phyllotreta striolata</name>
    <name type="common">Striped flea beetle</name>
    <name type="synonym">Crioceris striolata</name>
    <dbReference type="NCBI Taxonomy" id="444603"/>
    <lineage>
        <taxon>Eukaryota</taxon>
        <taxon>Metazoa</taxon>
        <taxon>Ecdysozoa</taxon>
        <taxon>Arthropoda</taxon>
        <taxon>Hexapoda</taxon>
        <taxon>Insecta</taxon>
        <taxon>Pterygota</taxon>
        <taxon>Neoptera</taxon>
        <taxon>Endopterygota</taxon>
        <taxon>Coleoptera</taxon>
        <taxon>Polyphaga</taxon>
        <taxon>Cucujiformia</taxon>
        <taxon>Chrysomeloidea</taxon>
        <taxon>Chrysomelidae</taxon>
        <taxon>Galerucinae</taxon>
        <taxon>Alticini</taxon>
        <taxon>Phyllotreta</taxon>
    </lineage>
</organism>
<keyword evidence="3" id="KW-1185">Reference proteome</keyword>